<reference evidence="1 2" key="1">
    <citation type="submission" date="2020-08" db="EMBL/GenBank/DDBJ databases">
        <title>Sequencing the genomes of 1000 actinobacteria strains.</title>
        <authorList>
            <person name="Klenk H.-P."/>
        </authorList>
    </citation>
    <scope>NUCLEOTIDE SEQUENCE [LARGE SCALE GENOMIC DNA]</scope>
    <source>
        <strain evidence="1 2">DSM 46887</strain>
    </source>
</reference>
<proteinExistence type="predicted"/>
<organism evidence="1 2">
    <name type="scientific">Streptosporangium becharense</name>
    <dbReference type="NCBI Taxonomy" id="1816182"/>
    <lineage>
        <taxon>Bacteria</taxon>
        <taxon>Bacillati</taxon>
        <taxon>Actinomycetota</taxon>
        <taxon>Actinomycetes</taxon>
        <taxon>Streptosporangiales</taxon>
        <taxon>Streptosporangiaceae</taxon>
        <taxon>Streptosporangium</taxon>
    </lineage>
</organism>
<evidence type="ECO:0000313" key="1">
    <source>
        <dbReference type="EMBL" id="MBB5819253.1"/>
    </source>
</evidence>
<accession>A0A7W9MGD3</accession>
<dbReference type="EMBL" id="JACHMP010000001">
    <property type="protein sequence ID" value="MBB5819253.1"/>
    <property type="molecule type" value="Genomic_DNA"/>
</dbReference>
<sequence length="31" mass="3615">MDEFDTIGLGTFRSNPDHRDRYIELCDELGV</sequence>
<name>A0A7W9MGD3_9ACTN</name>
<protein>
    <submittedName>
        <fullName evidence="1">Uncharacterized protein</fullName>
    </submittedName>
</protein>
<evidence type="ECO:0000313" key="2">
    <source>
        <dbReference type="Proteomes" id="UP000540685"/>
    </source>
</evidence>
<dbReference type="AlphaFoldDB" id="A0A7W9MGD3"/>
<gene>
    <name evidence="1" type="ORF">F4562_002315</name>
</gene>
<dbReference type="Proteomes" id="UP000540685">
    <property type="component" value="Unassembled WGS sequence"/>
</dbReference>
<comment type="caution">
    <text evidence="1">The sequence shown here is derived from an EMBL/GenBank/DDBJ whole genome shotgun (WGS) entry which is preliminary data.</text>
</comment>
<keyword evidence="2" id="KW-1185">Reference proteome</keyword>